<proteinExistence type="predicted"/>
<protein>
    <recommendedName>
        <fullName evidence="4">DUF2627 domain-containing protein</fullName>
    </recommendedName>
</protein>
<sequence>MARMIALIILLIPGVIAAYGIKLMRDMFFGLQVSWLPSLALQFFLGLIMFVAGLSFIGGFLLHRDRKKNKVQQRFVKKKQ</sequence>
<reference evidence="2 3" key="1">
    <citation type="submission" date="2014-08" db="EMBL/GenBank/DDBJ databases">
        <title>Complete genome of a marine bacteria Jeotgalibacillus malaysiensis.</title>
        <authorList>
            <person name="Yaakop A.S."/>
            <person name="Chan K.-G."/>
            <person name="Goh K.M."/>
        </authorList>
    </citation>
    <scope>NUCLEOTIDE SEQUENCE [LARGE SCALE GENOMIC DNA]</scope>
    <source>
        <strain evidence="2 3">D5</strain>
    </source>
</reference>
<keyword evidence="1" id="KW-1133">Transmembrane helix</keyword>
<dbReference type="HOGENOM" id="CLU_181504_1_0_9"/>
<dbReference type="Proteomes" id="UP000031449">
    <property type="component" value="Chromosome"/>
</dbReference>
<dbReference type="KEGG" id="jeo:JMA_20840"/>
<dbReference type="OrthoDB" id="2989757at2"/>
<dbReference type="STRING" id="1508404.JMA_20840"/>
<gene>
    <name evidence="2" type="ORF">JMA_20840</name>
</gene>
<dbReference type="InterPro" id="IPR020138">
    <property type="entry name" value="Uncharacterised_YqzF"/>
</dbReference>
<dbReference type="Pfam" id="PF11118">
    <property type="entry name" value="DUF2627"/>
    <property type="match status" value="1"/>
</dbReference>
<keyword evidence="1" id="KW-0812">Transmembrane</keyword>
<dbReference type="AlphaFoldDB" id="A0A0B5AMR8"/>
<feature type="transmembrane region" description="Helical" evidence="1">
    <location>
        <begin position="41"/>
        <end position="62"/>
    </location>
</feature>
<dbReference type="BioCyc" id="JESP1508404:G14D9-11339-MONOMER"/>
<organism evidence="2 3">
    <name type="scientific">Jeotgalibacillus malaysiensis</name>
    <dbReference type="NCBI Taxonomy" id="1508404"/>
    <lineage>
        <taxon>Bacteria</taxon>
        <taxon>Bacillati</taxon>
        <taxon>Bacillota</taxon>
        <taxon>Bacilli</taxon>
        <taxon>Bacillales</taxon>
        <taxon>Caryophanaceae</taxon>
        <taxon>Jeotgalibacillus</taxon>
    </lineage>
</organism>
<evidence type="ECO:0000313" key="2">
    <source>
        <dbReference type="EMBL" id="AJD91401.1"/>
    </source>
</evidence>
<dbReference type="EMBL" id="CP009416">
    <property type="protein sequence ID" value="AJD91401.1"/>
    <property type="molecule type" value="Genomic_DNA"/>
</dbReference>
<evidence type="ECO:0000313" key="3">
    <source>
        <dbReference type="Proteomes" id="UP000031449"/>
    </source>
</evidence>
<name>A0A0B5AMR8_9BACL</name>
<keyword evidence="1" id="KW-0472">Membrane</keyword>
<keyword evidence="3" id="KW-1185">Reference proteome</keyword>
<accession>A0A0B5AMR8</accession>
<evidence type="ECO:0008006" key="4">
    <source>
        <dbReference type="Google" id="ProtNLM"/>
    </source>
</evidence>
<evidence type="ECO:0000256" key="1">
    <source>
        <dbReference type="SAM" id="Phobius"/>
    </source>
</evidence>